<reference evidence="2" key="1">
    <citation type="submission" date="2022-01" db="EMBL/GenBank/DDBJ databases">
        <title>Genome-Based Taxonomic Classification of the Phylum Actinobacteria.</title>
        <authorList>
            <person name="Gao Y."/>
        </authorList>
    </citation>
    <scope>NUCLEOTIDE SEQUENCE</scope>
    <source>
        <strain evidence="2">KLBMP 8922</strain>
    </source>
</reference>
<proteinExistence type="predicted"/>
<dbReference type="Proteomes" id="UP001165378">
    <property type="component" value="Unassembled WGS sequence"/>
</dbReference>
<gene>
    <name evidence="2" type="ORF">LZ495_28120</name>
</gene>
<keyword evidence="1" id="KW-0732">Signal</keyword>
<comment type="caution">
    <text evidence="2">The sequence shown here is derived from an EMBL/GenBank/DDBJ whole genome shotgun (WGS) entry which is preliminary data.</text>
</comment>
<dbReference type="InterPro" id="IPR044859">
    <property type="entry name" value="Allene_oxi_cyc_Dirigent"/>
</dbReference>
<dbReference type="Gene3D" id="2.40.480.10">
    <property type="entry name" value="Allene oxide cyclase-like"/>
    <property type="match status" value="1"/>
</dbReference>
<dbReference type="RefSeq" id="WP_235055722.1">
    <property type="nucleotide sequence ID" value="NZ_JAKFHA010000020.1"/>
</dbReference>
<name>A0AA41U6L0_9ACTN</name>
<protein>
    <recommendedName>
        <fullName evidence="4">Dirigent-like protein</fullName>
    </recommendedName>
</protein>
<keyword evidence="3" id="KW-1185">Reference proteome</keyword>
<feature type="signal peptide" evidence="1">
    <location>
        <begin position="1"/>
        <end position="30"/>
    </location>
</feature>
<evidence type="ECO:0000256" key="1">
    <source>
        <dbReference type="SAM" id="SignalP"/>
    </source>
</evidence>
<evidence type="ECO:0000313" key="3">
    <source>
        <dbReference type="Proteomes" id="UP001165378"/>
    </source>
</evidence>
<accession>A0AA41U6L0</accession>
<feature type="chain" id="PRO_5041227144" description="Dirigent-like protein" evidence="1">
    <location>
        <begin position="31"/>
        <end position="160"/>
    </location>
</feature>
<dbReference type="EMBL" id="JAKFHA010000020">
    <property type="protein sequence ID" value="MCF2531059.1"/>
    <property type="molecule type" value="Genomic_DNA"/>
</dbReference>
<dbReference type="AlphaFoldDB" id="A0AA41U6L0"/>
<sequence>MTLWGTMLRKSGLVAVAVAAVLYPMPTAVADSAAGGELHAVVVAGGKPRGVVEGQQWGAYARLRDASGKRVGDASLACHVDKAKKERVIADCTHTVRIDGVGSLLFSGVHHYRDQTVLPGTADPMRLTIIGGSGAFAGASGRVDATEANGGYVYQIPPTG</sequence>
<evidence type="ECO:0008006" key="4">
    <source>
        <dbReference type="Google" id="ProtNLM"/>
    </source>
</evidence>
<organism evidence="2 3">
    <name type="scientific">Yinghuangia soli</name>
    <dbReference type="NCBI Taxonomy" id="2908204"/>
    <lineage>
        <taxon>Bacteria</taxon>
        <taxon>Bacillati</taxon>
        <taxon>Actinomycetota</taxon>
        <taxon>Actinomycetes</taxon>
        <taxon>Kitasatosporales</taxon>
        <taxon>Streptomycetaceae</taxon>
        <taxon>Yinghuangia</taxon>
    </lineage>
</organism>
<evidence type="ECO:0000313" key="2">
    <source>
        <dbReference type="EMBL" id="MCF2531059.1"/>
    </source>
</evidence>